<dbReference type="SUPFAM" id="SSF53187">
    <property type="entry name" value="Zn-dependent exopeptidases"/>
    <property type="match status" value="1"/>
</dbReference>
<keyword evidence="2" id="KW-1185">Reference proteome</keyword>
<name>A0A1G7WUR8_9HYPH</name>
<reference evidence="1 2" key="1">
    <citation type="submission" date="2016-10" db="EMBL/GenBank/DDBJ databases">
        <authorList>
            <person name="de Groot N.N."/>
        </authorList>
    </citation>
    <scope>NUCLEOTIDE SEQUENCE [LARGE SCALE GENOMIC DNA]</scope>
    <source>
        <strain evidence="1 2">CGMCC 1.10267</strain>
    </source>
</reference>
<keyword evidence="1" id="KW-0378">Hydrolase</keyword>
<dbReference type="Pfam" id="PF05013">
    <property type="entry name" value="FGase"/>
    <property type="match status" value="1"/>
</dbReference>
<organism evidence="1 2">
    <name type="scientific">Pelagibacterium luteolum</name>
    <dbReference type="NCBI Taxonomy" id="440168"/>
    <lineage>
        <taxon>Bacteria</taxon>
        <taxon>Pseudomonadati</taxon>
        <taxon>Pseudomonadota</taxon>
        <taxon>Alphaproteobacteria</taxon>
        <taxon>Hyphomicrobiales</taxon>
        <taxon>Devosiaceae</taxon>
        <taxon>Pelagibacterium</taxon>
    </lineage>
</organism>
<dbReference type="EMBL" id="FNCS01000007">
    <property type="protein sequence ID" value="SDG75050.1"/>
    <property type="molecule type" value="Genomic_DNA"/>
</dbReference>
<evidence type="ECO:0000313" key="2">
    <source>
        <dbReference type="Proteomes" id="UP000199495"/>
    </source>
</evidence>
<dbReference type="InterPro" id="IPR007709">
    <property type="entry name" value="N-FG_amidohydro"/>
</dbReference>
<gene>
    <name evidence="1" type="ORF">SAMN04487974_10798</name>
</gene>
<accession>A0A1G7WUR8</accession>
<protein>
    <submittedName>
        <fullName evidence="1">N-formylglutamate amidohydrolase</fullName>
    </submittedName>
</protein>
<dbReference type="Proteomes" id="UP000199495">
    <property type="component" value="Unassembled WGS sequence"/>
</dbReference>
<dbReference type="GO" id="GO:0016787">
    <property type="term" value="F:hydrolase activity"/>
    <property type="evidence" value="ECO:0007669"/>
    <property type="project" value="UniProtKB-KW"/>
</dbReference>
<dbReference type="AlphaFoldDB" id="A0A1G7WUR8"/>
<dbReference type="STRING" id="440168.SAMN04487974_10798"/>
<proteinExistence type="predicted"/>
<dbReference type="OrthoDB" id="9802050at2"/>
<sequence>MQSDYHDRPAFETIRPRRQVAPIVINSPHSGRDYPDRFLKLSRLNETAIRHSEDAYVDEIFARAPHMGLPLLRAHFPRAYLDVNREPYELDPRMFREPLPEHFNTASPRIAAGLGTIARIVSENRPIYREPLMLEDAMMRIEGIYKPYHKTLQTLLSETLGKFGVAILIDCHSMPRLNRGNDRSAPDVVLGDRFGTTCAPVLIETVEAVFAGAGLNVARNRPYAGGHATRAYGRPQYGIHALQIEFSRHLYMHELTLQKHQGFGLMQHLAETLISTLVRFDAVSLARTQHAAE</sequence>
<evidence type="ECO:0000313" key="1">
    <source>
        <dbReference type="EMBL" id="SDG75050.1"/>
    </source>
</evidence>
<dbReference type="Gene3D" id="3.40.630.40">
    <property type="entry name" value="Zn-dependent exopeptidases"/>
    <property type="match status" value="1"/>
</dbReference>
<dbReference type="RefSeq" id="WP_090596951.1">
    <property type="nucleotide sequence ID" value="NZ_FNCS01000007.1"/>
</dbReference>